<protein>
    <submittedName>
        <fullName evidence="1">Uncharacterized protein</fullName>
    </submittedName>
</protein>
<keyword evidence="2" id="KW-1185">Reference proteome</keyword>
<name>A0A0Q9X7P4_DROMO</name>
<proteinExistence type="predicted"/>
<sequence>MCYGCRKVPAPPRFFISNAAYRYAMREKQRERERHARNGLNDPPCCKPACGCCGCNGCC</sequence>
<organism evidence="1 2">
    <name type="scientific">Drosophila mojavensis</name>
    <name type="common">Fruit fly</name>
    <dbReference type="NCBI Taxonomy" id="7230"/>
    <lineage>
        <taxon>Eukaryota</taxon>
        <taxon>Metazoa</taxon>
        <taxon>Ecdysozoa</taxon>
        <taxon>Arthropoda</taxon>
        <taxon>Hexapoda</taxon>
        <taxon>Insecta</taxon>
        <taxon>Pterygota</taxon>
        <taxon>Neoptera</taxon>
        <taxon>Endopterygota</taxon>
        <taxon>Diptera</taxon>
        <taxon>Brachycera</taxon>
        <taxon>Muscomorpha</taxon>
        <taxon>Ephydroidea</taxon>
        <taxon>Drosophilidae</taxon>
        <taxon>Drosophila</taxon>
    </lineage>
</organism>
<dbReference type="EMBL" id="CH933807">
    <property type="protein sequence ID" value="KRG03273.1"/>
    <property type="molecule type" value="Genomic_DNA"/>
</dbReference>
<dbReference type="KEGG" id="dmo:Dmoj_GI26946"/>
<dbReference type="InParanoid" id="A0A0Q9X7P4"/>
<dbReference type="AlphaFoldDB" id="A0A0Q9X7P4"/>
<dbReference type="Proteomes" id="UP000009192">
    <property type="component" value="Unassembled WGS sequence"/>
</dbReference>
<gene>
    <name evidence="1" type="primary">Dmoj\GI26946</name>
    <name evidence="1" type="ORF">Dmoj_GI26946</name>
</gene>
<evidence type="ECO:0000313" key="1">
    <source>
        <dbReference type="EMBL" id="KRG03273.1"/>
    </source>
</evidence>
<accession>A0A0Q9X7P4</accession>
<reference evidence="1 2" key="1">
    <citation type="journal article" date="2007" name="Nature">
        <title>Evolution of genes and genomes on the Drosophila phylogeny.</title>
        <authorList>
            <consortium name="Drosophila 12 Genomes Consortium"/>
            <person name="Clark A.G."/>
            <person name="Eisen M.B."/>
            <person name="Smith D.R."/>
            <person name="Bergman C.M."/>
            <person name="Oliver B."/>
            <person name="Markow T.A."/>
            <person name="Kaufman T.C."/>
            <person name="Kellis M."/>
            <person name="Gelbart W."/>
            <person name="Iyer V.N."/>
            <person name="Pollard D.A."/>
            <person name="Sackton T.B."/>
            <person name="Larracuente A.M."/>
            <person name="Singh N.D."/>
            <person name="Abad J.P."/>
            <person name="Abt D.N."/>
            <person name="Adryan B."/>
            <person name="Aguade M."/>
            <person name="Akashi H."/>
            <person name="Anderson W.W."/>
            <person name="Aquadro C.F."/>
            <person name="Ardell D.H."/>
            <person name="Arguello R."/>
            <person name="Artieri C.G."/>
            <person name="Barbash D.A."/>
            <person name="Barker D."/>
            <person name="Barsanti P."/>
            <person name="Batterham P."/>
            <person name="Batzoglou S."/>
            <person name="Begun D."/>
            <person name="Bhutkar A."/>
            <person name="Blanco E."/>
            <person name="Bosak S.A."/>
            <person name="Bradley R.K."/>
            <person name="Brand A.D."/>
            <person name="Brent M.R."/>
            <person name="Brooks A.N."/>
            <person name="Brown R.H."/>
            <person name="Butlin R.K."/>
            <person name="Caggese C."/>
            <person name="Calvi B.R."/>
            <person name="Bernardo de Carvalho A."/>
            <person name="Caspi A."/>
            <person name="Castrezana S."/>
            <person name="Celniker S.E."/>
            <person name="Chang J.L."/>
            <person name="Chapple C."/>
            <person name="Chatterji S."/>
            <person name="Chinwalla A."/>
            <person name="Civetta A."/>
            <person name="Clifton S.W."/>
            <person name="Comeron J.M."/>
            <person name="Costello J.C."/>
            <person name="Coyne J.A."/>
            <person name="Daub J."/>
            <person name="David R.G."/>
            <person name="Delcher A.L."/>
            <person name="Delehaunty K."/>
            <person name="Do C.B."/>
            <person name="Ebling H."/>
            <person name="Edwards K."/>
            <person name="Eickbush T."/>
            <person name="Evans J.D."/>
            <person name="Filipski A."/>
            <person name="Findeiss S."/>
            <person name="Freyhult E."/>
            <person name="Fulton L."/>
            <person name="Fulton R."/>
            <person name="Garcia A.C."/>
            <person name="Gardiner A."/>
            <person name="Garfield D.A."/>
            <person name="Garvin B.E."/>
            <person name="Gibson G."/>
            <person name="Gilbert D."/>
            <person name="Gnerre S."/>
            <person name="Godfrey J."/>
            <person name="Good R."/>
            <person name="Gotea V."/>
            <person name="Gravely B."/>
            <person name="Greenberg A.J."/>
            <person name="Griffiths-Jones S."/>
            <person name="Gross S."/>
            <person name="Guigo R."/>
            <person name="Gustafson E.A."/>
            <person name="Haerty W."/>
            <person name="Hahn M.W."/>
            <person name="Halligan D.L."/>
            <person name="Halpern A.L."/>
            <person name="Halter G.M."/>
            <person name="Han M.V."/>
            <person name="Heger A."/>
            <person name="Hillier L."/>
            <person name="Hinrichs A.S."/>
            <person name="Holmes I."/>
            <person name="Hoskins R.A."/>
            <person name="Hubisz M.J."/>
            <person name="Hultmark D."/>
            <person name="Huntley M.A."/>
            <person name="Jaffe D.B."/>
            <person name="Jagadeeshan S."/>
            <person name="Jeck W.R."/>
            <person name="Johnson J."/>
            <person name="Jones C.D."/>
            <person name="Jordan W.C."/>
            <person name="Karpen G.H."/>
            <person name="Kataoka E."/>
            <person name="Keightley P.D."/>
            <person name="Kheradpour P."/>
            <person name="Kirkness E.F."/>
            <person name="Koerich L.B."/>
            <person name="Kristiansen K."/>
            <person name="Kudrna D."/>
            <person name="Kulathinal R.J."/>
            <person name="Kumar S."/>
            <person name="Kwok R."/>
            <person name="Lander E."/>
            <person name="Langley C.H."/>
            <person name="Lapoint R."/>
            <person name="Lazzaro B.P."/>
            <person name="Lee S.J."/>
            <person name="Levesque L."/>
            <person name="Li R."/>
            <person name="Lin C.F."/>
            <person name="Lin M.F."/>
            <person name="Lindblad-Toh K."/>
            <person name="Llopart A."/>
            <person name="Long M."/>
            <person name="Low L."/>
            <person name="Lozovsky E."/>
            <person name="Lu J."/>
            <person name="Luo M."/>
            <person name="Machado C.A."/>
            <person name="Makalowski W."/>
            <person name="Marzo M."/>
            <person name="Matsuda M."/>
            <person name="Matzkin L."/>
            <person name="McAllister B."/>
            <person name="McBride C.S."/>
            <person name="McKernan B."/>
            <person name="McKernan K."/>
            <person name="Mendez-Lago M."/>
            <person name="Minx P."/>
            <person name="Mollenhauer M.U."/>
            <person name="Montooth K."/>
            <person name="Mount S.M."/>
            <person name="Mu X."/>
            <person name="Myers E."/>
            <person name="Negre B."/>
            <person name="Newfeld S."/>
            <person name="Nielsen R."/>
            <person name="Noor M.A."/>
            <person name="O'Grady P."/>
            <person name="Pachter L."/>
            <person name="Papaceit M."/>
            <person name="Parisi M.J."/>
            <person name="Parisi M."/>
            <person name="Parts L."/>
            <person name="Pedersen J.S."/>
            <person name="Pesole G."/>
            <person name="Phillippy A.M."/>
            <person name="Ponting C.P."/>
            <person name="Pop M."/>
            <person name="Porcelli D."/>
            <person name="Powell J.R."/>
            <person name="Prohaska S."/>
            <person name="Pruitt K."/>
            <person name="Puig M."/>
            <person name="Quesneville H."/>
            <person name="Ram K.R."/>
            <person name="Rand D."/>
            <person name="Rasmussen M.D."/>
            <person name="Reed L.K."/>
            <person name="Reenan R."/>
            <person name="Reily A."/>
            <person name="Remington K.A."/>
            <person name="Rieger T.T."/>
            <person name="Ritchie M.G."/>
            <person name="Robin C."/>
            <person name="Rogers Y.H."/>
            <person name="Rohde C."/>
            <person name="Rozas J."/>
            <person name="Rubenfield M.J."/>
            <person name="Ruiz A."/>
            <person name="Russo S."/>
            <person name="Salzberg S.L."/>
            <person name="Sanchez-Gracia A."/>
            <person name="Saranga D.J."/>
            <person name="Sato H."/>
            <person name="Schaeffer S.W."/>
            <person name="Schatz M.C."/>
            <person name="Schlenke T."/>
            <person name="Schwartz R."/>
            <person name="Segarra C."/>
            <person name="Singh R.S."/>
            <person name="Sirot L."/>
            <person name="Sirota M."/>
            <person name="Sisneros N.B."/>
            <person name="Smith C.D."/>
            <person name="Smith T.F."/>
            <person name="Spieth J."/>
            <person name="Stage D.E."/>
            <person name="Stark A."/>
            <person name="Stephan W."/>
            <person name="Strausberg R.L."/>
            <person name="Strempel S."/>
            <person name="Sturgill D."/>
            <person name="Sutton G."/>
            <person name="Sutton G.G."/>
            <person name="Tao W."/>
            <person name="Teichmann S."/>
            <person name="Tobari Y.N."/>
            <person name="Tomimura Y."/>
            <person name="Tsolas J.M."/>
            <person name="Valente V.L."/>
            <person name="Venter E."/>
            <person name="Venter J.C."/>
            <person name="Vicario S."/>
            <person name="Vieira F.G."/>
            <person name="Vilella A.J."/>
            <person name="Villasante A."/>
            <person name="Walenz B."/>
            <person name="Wang J."/>
            <person name="Wasserman M."/>
            <person name="Watts T."/>
            <person name="Wilson D."/>
            <person name="Wilson R.K."/>
            <person name="Wing R.A."/>
            <person name="Wolfner M.F."/>
            <person name="Wong A."/>
            <person name="Wong G.K."/>
            <person name="Wu C.I."/>
            <person name="Wu G."/>
            <person name="Yamamoto D."/>
            <person name="Yang H.P."/>
            <person name="Yang S.P."/>
            <person name="Yorke J.A."/>
            <person name="Yoshida K."/>
            <person name="Zdobnov E."/>
            <person name="Zhang P."/>
            <person name="Zhang Y."/>
            <person name="Zimin A.V."/>
            <person name="Baldwin J."/>
            <person name="Abdouelleil A."/>
            <person name="Abdulkadir J."/>
            <person name="Abebe A."/>
            <person name="Abera B."/>
            <person name="Abreu J."/>
            <person name="Acer S.C."/>
            <person name="Aftuck L."/>
            <person name="Alexander A."/>
            <person name="An P."/>
            <person name="Anderson E."/>
            <person name="Anderson S."/>
            <person name="Arachi H."/>
            <person name="Azer M."/>
            <person name="Bachantsang P."/>
            <person name="Barry A."/>
            <person name="Bayul T."/>
            <person name="Berlin A."/>
            <person name="Bessette D."/>
            <person name="Bloom T."/>
            <person name="Blye J."/>
            <person name="Boguslavskiy L."/>
            <person name="Bonnet C."/>
            <person name="Boukhgalter B."/>
            <person name="Bourzgui I."/>
            <person name="Brown A."/>
            <person name="Cahill P."/>
            <person name="Channer S."/>
            <person name="Cheshatsang Y."/>
            <person name="Chuda L."/>
            <person name="Citroen M."/>
            <person name="Collymore A."/>
            <person name="Cooke P."/>
            <person name="Costello M."/>
            <person name="D'Aco K."/>
            <person name="Daza R."/>
            <person name="De Haan G."/>
            <person name="DeGray S."/>
            <person name="DeMaso C."/>
            <person name="Dhargay N."/>
            <person name="Dooley K."/>
            <person name="Dooley E."/>
            <person name="Doricent M."/>
            <person name="Dorje P."/>
            <person name="Dorjee K."/>
            <person name="Dupes A."/>
            <person name="Elong R."/>
            <person name="Falk J."/>
            <person name="Farina A."/>
            <person name="Faro S."/>
            <person name="Ferguson D."/>
            <person name="Fisher S."/>
            <person name="Foley C.D."/>
            <person name="Franke A."/>
            <person name="Friedrich D."/>
            <person name="Gadbois L."/>
            <person name="Gearin G."/>
            <person name="Gearin C.R."/>
            <person name="Giannoukos G."/>
            <person name="Goode T."/>
            <person name="Graham J."/>
            <person name="Grandbois E."/>
            <person name="Grewal S."/>
            <person name="Gyaltsen K."/>
            <person name="Hafez N."/>
            <person name="Hagos B."/>
            <person name="Hall J."/>
            <person name="Henson C."/>
            <person name="Hollinger A."/>
            <person name="Honan T."/>
            <person name="Huard M.D."/>
            <person name="Hughes L."/>
            <person name="Hurhula B."/>
            <person name="Husby M.E."/>
            <person name="Kamat A."/>
            <person name="Kanga B."/>
            <person name="Kashin S."/>
            <person name="Khazanovich D."/>
            <person name="Kisner P."/>
            <person name="Lance K."/>
            <person name="Lara M."/>
            <person name="Lee W."/>
            <person name="Lennon N."/>
            <person name="Letendre F."/>
            <person name="LeVine R."/>
            <person name="Lipovsky A."/>
            <person name="Liu X."/>
            <person name="Liu J."/>
            <person name="Liu S."/>
            <person name="Lokyitsang T."/>
            <person name="Lokyitsang Y."/>
            <person name="Lubonja R."/>
            <person name="Lui A."/>
            <person name="MacDonald P."/>
            <person name="Magnisalis V."/>
            <person name="Maru K."/>
            <person name="Matthews C."/>
            <person name="McCusker W."/>
            <person name="McDonough S."/>
            <person name="Mehta T."/>
            <person name="Meldrim J."/>
            <person name="Meneus L."/>
            <person name="Mihai O."/>
            <person name="Mihalev A."/>
            <person name="Mihova T."/>
            <person name="Mittelman R."/>
            <person name="Mlenga V."/>
            <person name="Montmayeur A."/>
            <person name="Mulrain L."/>
            <person name="Navidi A."/>
            <person name="Naylor J."/>
            <person name="Negash T."/>
            <person name="Nguyen T."/>
            <person name="Nguyen N."/>
            <person name="Nicol R."/>
            <person name="Norbu C."/>
            <person name="Norbu N."/>
            <person name="Novod N."/>
            <person name="O'Neill B."/>
            <person name="Osman S."/>
            <person name="Markiewicz E."/>
            <person name="Oyono O.L."/>
            <person name="Patti C."/>
            <person name="Phunkhang P."/>
            <person name="Pierre F."/>
            <person name="Priest M."/>
            <person name="Raghuraman S."/>
            <person name="Rege F."/>
            <person name="Reyes R."/>
            <person name="Rise C."/>
            <person name="Rogov P."/>
            <person name="Ross K."/>
            <person name="Ryan E."/>
            <person name="Settipalli S."/>
            <person name="Shea T."/>
            <person name="Sherpa N."/>
            <person name="Shi L."/>
            <person name="Shih D."/>
            <person name="Sparrow T."/>
            <person name="Spaulding J."/>
            <person name="Stalker J."/>
            <person name="Stange-Thomann N."/>
            <person name="Stavropoulos S."/>
            <person name="Stone C."/>
            <person name="Strader C."/>
            <person name="Tesfaye S."/>
            <person name="Thomson T."/>
            <person name="Thoulutsang Y."/>
            <person name="Thoulutsang D."/>
            <person name="Topham K."/>
            <person name="Topping I."/>
            <person name="Tsamla T."/>
            <person name="Vassiliev H."/>
            <person name="Vo A."/>
            <person name="Wangchuk T."/>
            <person name="Wangdi T."/>
            <person name="Weiand M."/>
            <person name="Wilkinson J."/>
            <person name="Wilson A."/>
            <person name="Yadav S."/>
            <person name="Young G."/>
            <person name="Yu Q."/>
            <person name="Zembek L."/>
            <person name="Zhong D."/>
            <person name="Zimmer A."/>
            <person name="Zwirko Z."/>
            <person name="Jaffe D.B."/>
            <person name="Alvarez P."/>
            <person name="Brockman W."/>
            <person name="Butler J."/>
            <person name="Chin C."/>
            <person name="Gnerre S."/>
            <person name="Grabherr M."/>
            <person name="Kleber M."/>
            <person name="Mauceli E."/>
            <person name="MacCallum I."/>
        </authorList>
    </citation>
    <scope>NUCLEOTIDE SEQUENCE [LARGE SCALE GENOMIC DNA]</scope>
    <source>
        <strain evidence="2">Tucson 15081-1352.22</strain>
    </source>
</reference>
<evidence type="ECO:0000313" key="2">
    <source>
        <dbReference type="Proteomes" id="UP000009192"/>
    </source>
</evidence>